<comment type="caution">
    <text evidence="15">The sequence shown here is derived from an EMBL/GenBank/DDBJ whole genome shotgun (WGS) entry which is preliminary data.</text>
</comment>
<name>A0A8T2VAW6_CERRI</name>
<dbReference type="GO" id="GO:0141221">
    <property type="term" value="F:histone deacetylase activity, hydrolytic mechanism"/>
    <property type="evidence" value="ECO:0007669"/>
    <property type="project" value="UniProtKB-EC"/>
</dbReference>
<feature type="compositionally biased region" description="Basic and acidic residues" evidence="13">
    <location>
        <begin position="40"/>
        <end position="56"/>
    </location>
</feature>
<dbReference type="InterPro" id="IPR000286">
    <property type="entry name" value="HDACs"/>
</dbReference>
<evidence type="ECO:0000256" key="1">
    <source>
        <dbReference type="ARBA" id="ARBA00004123"/>
    </source>
</evidence>
<protein>
    <recommendedName>
        <fullName evidence="3">histone deacetylase</fullName>
        <ecNumber evidence="3">3.5.1.98</ecNumber>
    </recommendedName>
</protein>
<dbReference type="Pfam" id="PF00850">
    <property type="entry name" value="Hist_deacetyl"/>
    <property type="match status" value="1"/>
</dbReference>
<dbReference type="GO" id="GO:0000118">
    <property type="term" value="C:histone deacetylase complex"/>
    <property type="evidence" value="ECO:0007669"/>
    <property type="project" value="TreeGrafter"/>
</dbReference>
<evidence type="ECO:0000313" key="16">
    <source>
        <dbReference type="Proteomes" id="UP000825935"/>
    </source>
</evidence>
<accession>A0A8T2VAW6</accession>
<dbReference type="OMA" id="ANHIGAV"/>
<evidence type="ECO:0000256" key="12">
    <source>
        <dbReference type="ARBA" id="ARBA00023242"/>
    </source>
</evidence>
<dbReference type="PANTHER" id="PTHR10625:SF5">
    <property type="entry name" value="HISTONE DEACETYLASE"/>
    <property type="match status" value="1"/>
</dbReference>
<dbReference type="Proteomes" id="UP000825935">
    <property type="component" value="Chromosome 2"/>
</dbReference>
<dbReference type="InterPro" id="IPR023801">
    <property type="entry name" value="His_deacetylse_dom"/>
</dbReference>
<dbReference type="InterPro" id="IPR037138">
    <property type="entry name" value="His_deacetylse_dom_sf"/>
</dbReference>
<evidence type="ECO:0000256" key="3">
    <source>
        <dbReference type="ARBA" id="ARBA00012111"/>
    </source>
</evidence>
<dbReference type="GO" id="GO:0040029">
    <property type="term" value="P:epigenetic regulation of gene expression"/>
    <property type="evidence" value="ECO:0007669"/>
    <property type="project" value="TreeGrafter"/>
</dbReference>
<dbReference type="GO" id="GO:0008270">
    <property type="term" value="F:zinc ion binding"/>
    <property type="evidence" value="ECO:0007669"/>
    <property type="project" value="UniProtKB-KW"/>
</dbReference>
<dbReference type="Gene3D" id="3.40.800.20">
    <property type="entry name" value="Histone deacetylase domain"/>
    <property type="match status" value="1"/>
</dbReference>
<keyword evidence="4" id="KW-0678">Repressor</keyword>
<evidence type="ECO:0000256" key="7">
    <source>
        <dbReference type="ARBA" id="ARBA00022801"/>
    </source>
</evidence>
<sequence>MSIAEVKDMDSGVASRISGHGMDCVKEDLEIEDVSPPNAEGKDLEDTKQTYGHEGEWMDEEEDGKDWKSDVNVEIMAEWFCTNCIDSNPDDESCCGQCGEHRNSGILEQGYLASRDLPEKANDMEQRKDMSDSEIKLHLTFPPLWTPQTDAASTAIGFDERMLLHSEVQTKSHPHPERPDRLRAIMGGLSAAGLFSGLCCMIPSREATLAELEWVHSHSHVEAVEATSLHEASYFGRDTYANNYSALAARLAAGTCIDLMTAIVKGQILNGFALVRPPGHHALSATAMGFCLHNNAALAAKAALSAGAKKVMIIDWDVHHGNGTQEIFDSDSSVLYVSLHRHQAGFFYPGTGAASEVGIKDGEGFSVNIPWPCGGIGDEDYLFAFQNVIMPIVEQFAPDATIISAGFDAAKGDPLGGCQVTPSGYAHMTQLLYSLMKGKLLVVLEGGYNLRSISASAAAVLKVLLGVSPGEIPPSWQPTFAGLLAVSEACVIQSRYWKIDRMSLLNMQMLLSAAETKFKENKNDPRQPVSGPQAEDQPQG</sequence>
<evidence type="ECO:0000256" key="5">
    <source>
        <dbReference type="ARBA" id="ARBA00022723"/>
    </source>
</evidence>
<keyword evidence="7" id="KW-0378">Hydrolase</keyword>
<dbReference type="SUPFAM" id="SSF52768">
    <property type="entry name" value="Arginase/deacetylase"/>
    <property type="match status" value="1"/>
</dbReference>
<keyword evidence="5" id="KW-0479">Metal-binding</keyword>
<keyword evidence="6" id="KW-0863">Zinc-finger</keyword>
<keyword evidence="8" id="KW-0862">Zinc</keyword>
<evidence type="ECO:0000256" key="11">
    <source>
        <dbReference type="ARBA" id="ARBA00023163"/>
    </source>
</evidence>
<proteinExistence type="inferred from homology"/>
<evidence type="ECO:0000256" key="2">
    <source>
        <dbReference type="ARBA" id="ARBA00007738"/>
    </source>
</evidence>
<evidence type="ECO:0000256" key="8">
    <source>
        <dbReference type="ARBA" id="ARBA00022833"/>
    </source>
</evidence>
<keyword evidence="9" id="KW-0156">Chromatin regulator</keyword>
<dbReference type="PANTHER" id="PTHR10625">
    <property type="entry name" value="HISTONE DEACETYLASE HDAC1-RELATED"/>
    <property type="match status" value="1"/>
</dbReference>
<organism evidence="15 16">
    <name type="scientific">Ceratopteris richardii</name>
    <name type="common">Triangle waterfern</name>
    <dbReference type="NCBI Taxonomy" id="49495"/>
    <lineage>
        <taxon>Eukaryota</taxon>
        <taxon>Viridiplantae</taxon>
        <taxon>Streptophyta</taxon>
        <taxon>Embryophyta</taxon>
        <taxon>Tracheophyta</taxon>
        <taxon>Polypodiopsida</taxon>
        <taxon>Polypodiidae</taxon>
        <taxon>Polypodiales</taxon>
        <taxon>Pteridineae</taxon>
        <taxon>Pteridaceae</taxon>
        <taxon>Parkerioideae</taxon>
        <taxon>Ceratopteris</taxon>
    </lineage>
</organism>
<feature type="domain" description="RanBP2-type" evidence="14">
    <location>
        <begin position="79"/>
        <end position="98"/>
    </location>
</feature>
<evidence type="ECO:0000256" key="9">
    <source>
        <dbReference type="ARBA" id="ARBA00022853"/>
    </source>
</evidence>
<dbReference type="InterPro" id="IPR023696">
    <property type="entry name" value="Ureohydrolase_dom_sf"/>
</dbReference>
<keyword evidence="10" id="KW-0805">Transcription regulation</keyword>
<dbReference type="InterPro" id="IPR001876">
    <property type="entry name" value="Znf_RanBP2"/>
</dbReference>
<dbReference type="EC" id="3.5.1.98" evidence="3"/>
<comment type="subcellular location">
    <subcellularLocation>
        <location evidence="1">Nucleus</location>
    </subcellularLocation>
</comment>
<feature type="region of interest" description="Disordered" evidence="13">
    <location>
        <begin position="518"/>
        <end position="540"/>
    </location>
</feature>
<keyword evidence="16" id="KW-1185">Reference proteome</keyword>
<evidence type="ECO:0000256" key="6">
    <source>
        <dbReference type="ARBA" id="ARBA00022771"/>
    </source>
</evidence>
<comment type="similarity">
    <text evidence="2">Belongs to the histone deacetylase family. HD type 2 subfamily.</text>
</comment>
<gene>
    <name evidence="15" type="ORF">KP509_02G070600</name>
</gene>
<feature type="region of interest" description="Disordered" evidence="13">
    <location>
        <begin position="34"/>
        <end position="66"/>
    </location>
</feature>
<dbReference type="AlphaFoldDB" id="A0A8T2VAW6"/>
<evidence type="ECO:0000256" key="4">
    <source>
        <dbReference type="ARBA" id="ARBA00022491"/>
    </source>
</evidence>
<evidence type="ECO:0000256" key="10">
    <source>
        <dbReference type="ARBA" id="ARBA00023015"/>
    </source>
</evidence>
<reference evidence="15" key="1">
    <citation type="submission" date="2021-08" db="EMBL/GenBank/DDBJ databases">
        <title>WGS assembly of Ceratopteris richardii.</title>
        <authorList>
            <person name="Marchant D.B."/>
            <person name="Chen G."/>
            <person name="Jenkins J."/>
            <person name="Shu S."/>
            <person name="Leebens-Mack J."/>
            <person name="Grimwood J."/>
            <person name="Schmutz J."/>
            <person name="Soltis P."/>
            <person name="Soltis D."/>
            <person name="Chen Z.-H."/>
        </authorList>
    </citation>
    <scope>NUCLEOTIDE SEQUENCE</scope>
    <source>
        <strain evidence="15">Whitten #5841</strain>
        <tissue evidence="15">Leaf</tissue>
    </source>
</reference>
<evidence type="ECO:0000256" key="13">
    <source>
        <dbReference type="SAM" id="MobiDB-lite"/>
    </source>
</evidence>
<evidence type="ECO:0000313" key="15">
    <source>
        <dbReference type="EMBL" id="KAH7444228.1"/>
    </source>
</evidence>
<dbReference type="PRINTS" id="PR01270">
    <property type="entry name" value="HDASUPER"/>
</dbReference>
<evidence type="ECO:0000259" key="14">
    <source>
        <dbReference type="PROSITE" id="PS01358"/>
    </source>
</evidence>
<dbReference type="GO" id="GO:0005737">
    <property type="term" value="C:cytoplasm"/>
    <property type="evidence" value="ECO:0007669"/>
    <property type="project" value="TreeGrafter"/>
</dbReference>
<dbReference type="CDD" id="cd09992">
    <property type="entry name" value="HDAC_classII"/>
    <property type="match status" value="1"/>
</dbReference>
<dbReference type="EMBL" id="CM035407">
    <property type="protein sequence ID" value="KAH7444228.1"/>
    <property type="molecule type" value="Genomic_DNA"/>
</dbReference>
<dbReference type="PROSITE" id="PS01358">
    <property type="entry name" value="ZF_RANBP2_1"/>
    <property type="match status" value="1"/>
</dbReference>
<keyword evidence="11" id="KW-0804">Transcription</keyword>
<keyword evidence="12" id="KW-0539">Nucleus</keyword>
<dbReference type="OrthoDB" id="424012at2759"/>